<comment type="caution">
    <text evidence="9">The sequence shown here is derived from an EMBL/GenBank/DDBJ whole genome shotgun (WGS) entry which is preliminary data.</text>
</comment>
<protein>
    <submittedName>
        <fullName evidence="9">M48 family metallopeptidase</fullName>
    </submittedName>
</protein>
<sequence>MSEQLLTFPGRFFDGLTAGAYQVQARIDPISQTLAIGGVDGTVLANWPLDELRMIKDPGYDDGVVICLAGDHEARLNIKYGEDLAILEEHAKFLKRTDVKKGTLPKILIWLGGAAAAVALMLFVILPGLANTIATVIPPEREKKIGETVVSQMEFMLGSSDGSGFCSTAQGDEALAKMTARLTEGLDIPYDLSVRVIDHPMVNAFAAPGGHIVIVRGLLDRADTPEEVAGVLAHELGHVYNRDPLRITLRAAGSAGLISMVLGDFTGGALIVLVSEQVMQASYTRAAEANADLFAHERLAASGIPAEGLATFFDKLRIQHGDTEGVMEYISSHPNLASRAQAARDAETGAEGFEPVLNEEDWAALQAICRLDDKSEEDSDEG</sequence>
<keyword evidence="3 6" id="KW-0378">Hydrolase</keyword>
<dbReference type="RefSeq" id="WP_327795442.1">
    <property type="nucleotide sequence ID" value="NZ_JADQAZ010000004.1"/>
</dbReference>
<dbReference type="GO" id="GO:0046872">
    <property type="term" value="F:metal ion binding"/>
    <property type="evidence" value="ECO:0007669"/>
    <property type="project" value="UniProtKB-KW"/>
</dbReference>
<keyword evidence="7" id="KW-1133">Transmembrane helix</keyword>
<evidence type="ECO:0000313" key="10">
    <source>
        <dbReference type="Proteomes" id="UP001315686"/>
    </source>
</evidence>
<dbReference type="InterPro" id="IPR051156">
    <property type="entry name" value="Mito/Outer_Membr_Metalloprot"/>
</dbReference>
<dbReference type="GO" id="GO:0051603">
    <property type="term" value="P:proteolysis involved in protein catabolic process"/>
    <property type="evidence" value="ECO:0007669"/>
    <property type="project" value="TreeGrafter"/>
</dbReference>
<dbReference type="PANTHER" id="PTHR22726:SF1">
    <property type="entry name" value="METALLOENDOPEPTIDASE OMA1, MITOCHONDRIAL"/>
    <property type="match status" value="1"/>
</dbReference>
<keyword evidence="7" id="KW-0812">Transmembrane</keyword>
<evidence type="ECO:0000256" key="2">
    <source>
        <dbReference type="ARBA" id="ARBA00022723"/>
    </source>
</evidence>
<evidence type="ECO:0000256" key="1">
    <source>
        <dbReference type="ARBA" id="ARBA00022670"/>
    </source>
</evidence>
<evidence type="ECO:0000256" key="4">
    <source>
        <dbReference type="ARBA" id="ARBA00022833"/>
    </source>
</evidence>
<dbReference type="GO" id="GO:0016020">
    <property type="term" value="C:membrane"/>
    <property type="evidence" value="ECO:0007669"/>
    <property type="project" value="TreeGrafter"/>
</dbReference>
<dbReference type="GO" id="GO:0004222">
    <property type="term" value="F:metalloendopeptidase activity"/>
    <property type="evidence" value="ECO:0007669"/>
    <property type="project" value="InterPro"/>
</dbReference>
<keyword evidence="2" id="KW-0479">Metal-binding</keyword>
<evidence type="ECO:0000259" key="8">
    <source>
        <dbReference type="Pfam" id="PF01435"/>
    </source>
</evidence>
<feature type="domain" description="Peptidase M48" evidence="8">
    <location>
        <begin position="172"/>
        <end position="345"/>
    </location>
</feature>
<evidence type="ECO:0000256" key="7">
    <source>
        <dbReference type="SAM" id="Phobius"/>
    </source>
</evidence>
<name>A0AAP2CTD1_9RHOB</name>
<evidence type="ECO:0000256" key="6">
    <source>
        <dbReference type="RuleBase" id="RU003983"/>
    </source>
</evidence>
<keyword evidence="7" id="KW-0472">Membrane</keyword>
<reference evidence="9 10" key="1">
    <citation type="journal article" date="2021" name="Arch. Microbiol.">
        <title>Harenicola maris gen. nov., sp. nov. isolated from the Sea of Japan shallow sediments.</title>
        <authorList>
            <person name="Romanenko L.A."/>
            <person name="Kurilenko V.V."/>
            <person name="Chernysheva N.Y."/>
            <person name="Tekutyeva L.A."/>
            <person name="Velansky P.V."/>
            <person name="Svetashev V.I."/>
            <person name="Isaeva M.P."/>
        </authorList>
    </citation>
    <scope>NUCLEOTIDE SEQUENCE [LARGE SCALE GENOMIC DNA]</scope>
    <source>
        <strain evidence="9 10">KMM 3653</strain>
    </source>
</reference>
<evidence type="ECO:0000256" key="3">
    <source>
        <dbReference type="ARBA" id="ARBA00022801"/>
    </source>
</evidence>
<dbReference type="Pfam" id="PF01435">
    <property type="entry name" value="Peptidase_M48"/>
    <property type="match status" value="1"/>
</dbReference>
<organism evidence="9 10">
    <name type="scientific">Harenicola maris</name>
    <dbReference type="NCBI Taxonomy" id="2841044"/>
    <lineage>
        <taxon>Bacteria</taxon>
        <taxon>Pseudomonadati</taxon>
        <taxon>Pseudomonadota</taxon>
        <taxon>Alphaproteobacteria</taxon>
        <taxon>Rhodobacterales</taxon>
        <taxon>Paracoccaceae</taxon>
        <taxon>Harenicola</taxon>
    </lineage>
</organism>
<comment type="cofactor">
    <cofactor evidence="6">
        <name>Zn(2+)</name>
        <dbReference type="ChEBI" id="CHEBI:29105"/>
    </cofactor>
    <text evidence="6">Binds 1 zinc ion per subunit.</text>
</comment>
<proteinExistence type="inferred from homology"/>
<keyword evidence="10" id="KW-1185">Reference proteome</keyword>
<evidence type="ECO:0000256" key="5">
    <source>
        <dbReference type="ARBA" id="ARBA00023049"/>
    </source>
</evidence>
<accession>A0AAP2CTD1</accession>
<evidence type="ECO:0000313" key="9">
    <source>
        <dbReference type="EMBL" id="MBT0959206.1"/>
    </source>
</evidence>
<keyword evidence="5 6" id="KW-0482">Metalloprotease</keyword>
<dbReference type="Gene3D" id="3.30.2010.10">
    <property type="entry name" value="Metalloproteases ('zincins'), catalytic domain"/>
    <property type="match status" value="1"/>
</dbReference>
<dbReference type="PANTHER" id="PTHR22726">
    <property type="entry name" value="METALLOENDOPEPTIDASE OMA1"/>
    <property type="match status" value="1"/>
</dbReference>
<dbReference type="AlphaFoldDB" id="A0AAP2CTD1"/>
<keyword evidence="4 6" id="KW-0862">Zinc</keyword>
<dbReference type="InterPro" id="IPR001915">
    <property type="entry name" value="Peptidase_M48"/>
</dbReference>
<dbReference type="Proteomes" id="UP001315686">
    <property type="component" value="Unassembled WGS sequence"/>
</dbReference>
<dbReference type="CDD" id="cd07332">
    <property type="entry name" value="M48C_Oma1_like"/>
    <property type="match status" value="1"/>
</dbReference>
<comment type="similarity">
    <text evidence="6">Belongs to the peptidase M48 family.</text>
</comment>
<keyword evidence="1 6" id="KW-0645">Protease</keyword>
<feature type="transmembrane region" description="Helical" evidence="7">
    <location>
        <begin position="107"/>
        <end position="130"/>
    </location>
</feature>
<gene>
    <name evidence="9" type="ORF">IV417_17600</name>
</gene>
<dbReference type="EMBL" id="JADQAZ010000004">
    <property type="protein sequence ID" value="MBT0959206.1"/>
    <property type="molecule type" value="Genomic_DNA"/>
</dbReference>